<organism evidence="8 9">
    <name type="scientific">Candidatus Magasanikbacteria bacterium RIFCSPHIGHO2_02_FULL_47_14</name>
    <dbReference type="NCBI Taxonomy" id="1798680"/>
    <lineage>
        <taxon>Bacteria</taxon>
        <taxon>Candidatus Magasanikiibacteriota</taxon>
    </lineage>
</organism>
<name>A0A1F6MAS4_9BACT</name>
<evidence type="ECO:0000313" key="8">
    <source>
        <dbReference type="EMBL" id="OGH68757.1"/>
    </source>
</evidence>
<dbReference type="CDD" id="cd01171">
    <property type="entry name" value="YXKO-related"/>
    <property type="match status" value="1"/>
</dbReference>
<dbReference type="GO" id="GO:0052855">
    <property type="term" value="F:ADP-dependent NAD(P)H-hydrate dehydratase activity"/>
    <property type="evidence" value="ECO:0007669"/>
    <property type="project" value="UniProtKB-UniRule"/>
</dbReference>
<proteinExistence type="inferred from homology"/>
<comment type="similarity">
    <text evidence="6">Belongs to the NnrD/CARKD family.</text>
</comment>
<dbReference type="GO" id="GO:0005524">
    <property type="term" value="F:ATP binding"/>
    <property type="evidence" value="ECO:0007669"/>
    <property type="project" value="UniProtKB-KW"/>
</dbReference>
<feature type="binding site" evidence="6">
    <location>
        <position position="151"/>
    </location>
    <ligand>
        <name>(6S)-NADPHX</name>
        <dbReference type="ChEBI" id="CHEBI:64076"/>
    </ligand>
</feature>
<dbReference type="PANTHER" id="PTHR12592:SF0">
    <property type="entry name" value="ATP-DEPENDENT (S)-NAD(P)H-HYDRATE DEHYDRATASE"/>
    <property type="match status" value="1"/>
</dbReference>
<evidence type="ECO:0000256" key="1">
    <source>
        <dbReference type="ARBA" id="ARBA00022741"/>
    </source>
</evidence>
<feature type="binding site" evidence="6">
    <location>
        <position position="210"/>
    </location>
    <ligand>
        <name>AMP</name>
        <dbReference type="ChEBI" id="CHEBI:456215"/>
    </ligand>
</feature>
<evidence type="ECO:0000256" key="4">
    <source>
        <dbReference type="ARBA" id="ARBA00023027"/>
    </source>
</evidence>
<comment type="subunit">
    <text evidence="6">Homotetramer.</text>
</comment>
<comment type="function">
    <text evidence="6">Catalyzes the dehydration of the S-form of NAD(P)HX at the expense of ADP, which is converted to AMP. Together with NAD(P)HX epimerase, which catalyzes the epimerization of the S- and R-forms, the enzyme allows the repair of both epimers of NAD(P)HX, a damaged form of NAD(P)H that is a result of enzymatic or heat-dependent hydration.</text>
</comment>
<dbReference type="Pfam" id="PF01256">
    <property type="entry name" value="Carb_kinase"/>
    <property type="match status" value="1"/>
</dbReference>
<dbReference type="AlphaFoldDB" id="A0A1F6MAS4"/>
<keyword evidence="1 6" id="KW-0547">Nucleotide-binding</keyword>
<dbReference type="EMBL" id="MFQB01000007">
    <property type="protein sequence ID" value="OGH68757.1"/>
    <property type="molecule type" value="Genomic_DNA"/>
</dbReference>
<feature type="binding site" evidence="6">
    <location>
        <position position="211"/>
    </location>
    <ligand>
        <name>(6S)-NADPHX</name>
        <dbReference type="ChEBI" id="CHEBI:64076"/>
    </ligand>
</feature>
<dbReference type="EC" id="4.2.1.136" evidence="6"/>
<evidence type="ECO:0000313" key="9">
    <source>
        <dbReference type="Proteomes" id="UP000176282"/>
    </source>
</evidence>
<evidence type="ECO:0000256" key="2">
    <source>
        <dbReference type="ARBA" id="ARBA00022840"/>
    </source>
</evidence>
<sequence length="269" mass="29785">MHEIHGRITGPDILSHIRRPETASHKGQNGRLLIIAGSEKYHGSLLLAMQIASRIVDTVYVFSSKNNVRLLERLRERMAAFIAVFEEELWQTVELVDAILIGPGLAEDDGTHQRVKKLLTEYRDKKTVIDATALWHVDPNLLHEQCIVTPHSREFSHVFGCEPSAVNVLAMAKQYTCTIVLKGRIDYISNGQKVYENHTGNVGMTKGGTGDVLAGTTAAFAATNDLLVSALAGVYLNGLAGDRLFERVGTLYNAEDVMKQLGTLWKEYI</sequence>
<evidence type="ECO:0000256" key="6">
    <source>
        <dbReference type="HAMAP-Rule" id="MF_01965"/>
    </source>
</evidence>
<gene>
    <name evidence="6" type="primary">nnrD</name>
    <name evidence="8" type="ORF">A3J66_03510</name>
</gene>
<dbReference type="InterPro" id="IPR000631">
    <property type="entry name" value="CARKD"/>
</dbReference>
<keyword evidence="2 6" id="KW-0067">ATP-binding</keyword>
<dbReference type="SUPFAM" id="SSF53613">
    <property type="entry name" value="Ribokinase-like"/>
    <property type="match status" value="1"/>
</dbReference>
<dbReference type="HAMAP" id="MF_01965">
    <property type="entry name" value="NADHX_dehydratase"/>
    <property type="match status" value="1"/>
</dbReference>
<keyword evidence="4 6" id="KW-0520">NAD</keyword>
<dbReference type="InterPro" id="IPR029056">
    <property type="entry name" value="Ribokinase-like"/>
</dbReference>
<comment type="caution">
    <text evidence="8">The sequence shown here is derived from an EMBL/GenBank/DDBJ whole genome shotgun (WGS) entry which is preliminary data.</text>
</comment>
<evidence type="ECO:0000256" key="5">
    <source>
        <dbReference type="ARBA" id="ARBA00023239"/>
    </source>
</evidence>
<dbReference type="Gene3D" id="3.40.1190.20">
    <property type="match status" value="1"/>
</dbReference>
<accession>A0A1F6MAS4</accession>
<dbReference type="PROSITE" id="PS51383">
    <property type="entry name" value="YJEF_C_3"/>
    <property type="match status" value="1"/>
</dbReference>
<dbReference type="GO" id="GO:0046496">
    <property type="term" value="P:nicotinamide nucleotide metabolic process"/>
    <property type="evidence" value="ECO:0007669"/>
    <property type="project" value="UniProtKB-UniRule"/>
</dbReference>
<comment type="catalytic activity">
    <reaction evidence="6">
        <text>(6S)-NADHX + ADP = AMP + phosphate + NADH + H(+)</text>
        <dbReference type="Rhea" id="RHEA:32223"/>
        <dbReference type="ChEBI" id="CHEBI:15378"/>
        <dbReference type="ChEBI" id="CHEBI:43474"/>
        <dbReference type="ChEBI" id="CHEBI:57945"/>
        <dbReference type="ChEBI" id="CHEBI:64074"/>
        <dbReference type="ChEBI" id="CHEBI:456215"/>
        <dbReference type="ChEBI" id="CHEBI:456216"/>
        <dbReference type="EC" id="4.2.1.136"/>
    </reaction>
</comment>
<dbReference type="GO" id="GO:0110051">
    <property type="term" value="P:metabolite repair"/>
    <property type="evidence" value="ECO:0007669"/>
    <property type="project" value="TreeGrafter"/>
</dbReference>
<keyword evidence="5 6" id="KW-0456">Lyase</keyword>
<dbReference type="STRING" id="1798680.A3J66_03510"/>
<evidence type="ECO:0000256" key="3">
    <source>
        <dbReference type="ARBA" id="ARBA00022857"/>
    </source>
</evidence>
<comment type="cofactor">
    <cofactor evidence="6">
        <name>Mg(2+)</name>
        <dbReference type="ChEBI" id="CHEBI:18420"/>
    </cofactor>
</comment>
<evidence type="ECO:0000259" key="7">
    <source>
        <dbReference type="PROSITE" id="PS51383"/>
    </source>
</evidence>
<dbReference type="Proteomes" id="UP000176282">
    <property type="component" value="Unassembled WGS sequence"/>
</dbReference>
<dbReference type="PANTHER" id="PTHR12592">
    <property type="entry name" value="ATP-DEPENDENT (S)-NAD(P)H-HYDRATE DEHYDRATASE FAMILY MEMBER"/>
    <property type="match status" value="1"/>
</dbReference>
<feature type="binding site" evidence="6">
    <location>
        <position position="104"/>
    </location>
    <ligand>
        <name>(6S)-NADPHX</name>
        <dbReference type="ChEBI" id="CHEBI:64076"/>
    </ligand>
</feature>
<comment type="caution">
    <text evidence="6">Lacks conserved residue(s) required for the propagation of feature annotation.</text>
</comment>
<comment type="catalytic activity">
    <reaction evidence="6">
        <text>(6S)-NADPHX + ADP = AMP + phosphate + NADPH + H(+)</text>
        <dbReference type="Rhea" id="RHEA:32235"/>
        <dbReference type="ChEBI" id="CHEBI:15378"/>
        <dbReference type="ChEBI" id="CHEBI:43474"/>
        <dbReference type="ChEBI" id="CHEBI:57783"/>
        <dbReference type="ChEBI" id="CHEBI:64076"/>
        <dbReference type="ChEBI" id="CHEBI:456215"/>
        <dbReference type="ChEBI" id="CHEBI:456216"/>
        <dbReference type="EC" id="4.2.1.136"/>
    </reaction>
</comment>
<feature type="domain" description="YjeF C-terminal" evidence="7">
    <location>
        <begin position="9"/>
        <end position="268"/>
    </location>
</feature>
<protein>
    <recommendedName>
        <fullName evidence="6">ADP-dependent (S)-NAD(P)H-hydrate dehydratase</fullName>
        <ecNumber evidence="6">4.2.1.136</ecNumber>
    </recommendedName>
    <alternativeName>
        <fullName evidence="6">ADP-dependent NAD(P)HX dehydratase</fullName>
    </alternativeName>
</protein>
<dbReference type="NCBIfam" id="TIGR00196">
    <property type="entry name" value="yjeF_cterm"/>
    <property type="match status" value="1"/>
</dbReference>
<reference evidence="8 9" key="1">
    <citation type="journal article" date="2016" name="Nat. Commun.">
        <title>Thousands of microbial genomes shed light on interconnected biogeochemical processes in an aquifer system.</title>
        <authorList>
            <person name="Anantharaman K."/>
            <person name="Brown C.T."/>
            <person name="Hug L.A."/>
            <person name="Sharon I."/>
            <person name="Castelle C.J."/>
            <person name="Probst A.J."/>
            <person name="Thomas B.C."/>
            <person name="Singh A."/>
            <person name="Wilkins M.J."/>
            <person name="Karaoz U."/>
            <person name="Brodie E.L."/>
            <person name="Williams K.H."/>
            <person name="Hubbard S.S."/>
            <person name="Banfield J.F."/>
        </authorList>
    </citation>
    <scope>NUCLEOTIDE SEQUENCE [LARGE SCALE GENOMIC DNA]</scope>
</reference>
<keyword evidence="3 6" id="KW-0521">NADP</keyword>